<dbReference type="AlphaFoldDB" id="A0A5S4ZT08"/>
<proteinExistence type="predicted"/>
<evidence type="ECO:0000313" key="2">
    <source>
        <dbReference type="Proteomes" id="UP000323166"/>
    </source>
</evidence>
<keyword evidence="2" id="KW-1185">Reference proteome</keyword>
<organism evidence="1 2">
    <name type="scientific">Desulfallas thermosapovorans DSM 6562</name>
    <dbReference type="NCBI Taxonomy" id="1121431"/>
    <lineage>
        <taxon>Bacteria</taxon>
        <taxon>Bacillati</taxon>
        <taxon>Bacillota</taxon>
        <taxon>Clostridia</taxon>
        <taxon>Eubacteriales</taxon>
        <taxon>Desulfallaceae</taxon>
        <taxon>Desulfallas</taxon>
    </lineage>
</organism>
<sequence length="62" mass="6653">MDKYTVRGPGKECNEITANSLDEALEMAQSQNPGKQVAADASGIIYVCESGEDPDSCQMRLS</sequence>
<gene>
    <name evidence="1" type="ORF">LX24_01293</name>
</gene>
<dbReference type="RefSeq" id="WP_166511325.1">
    <property type="nucleotide sequence ID" value="NZ_VNHM01000006.1"/>
</dbReference>
<dbReference type="Proteomes" id="UP000323166">
    <property type="component" value="Unassembled WGS sequence"/>
</dbReference>
<dbReference type="EMBL" id="VNHM01000006">
    <property type="protein sequence ID" value="TYO95903.1"/>
    <property type="molecule type" value="Genomic_DNA"/>
</dbReference>
<accession>A0A5S4ZT08</accession>
<name>A0A5S4ZT08_9FIRM</name>
<reference evidence="1 2" key="1">
    <citation type="submission" date="2019-07" db="EMBL/GenBank/DDBJ databases">
        <title>Genomic Encyclopedia of Type Strains, Phase I: the one thousand microbial genomes (KMG-I) project.</title>
        <authorList>
            <person name="Kyrpides N."/>
        </authorList>
    </citation>
    <scope>NUCLEOTIDE SEQUENCE [LARGE SCALE GENOMIC DNA]</scope>
    <source>
        <strain evidence="1 2">DSM 6562</strain>
    </source>
</reference>
<comment type="caution">
    <text evidence="1">The sequence shown here is derived from an EMBL/GenBank/DDBJ whole genome shotgun (WGS) entry which is preliminary data.</text>
</comment>
<evidence type="ECO:0000313" key="1">
    <source>
        <dbReference type="EMBL" id="TYO95903.1"/>
    </source>
</evidence>
<protein>
    <submittedName>
        <fullName evidence="1">Uncharacterized protein</fullName>
    </submittedName>
</protein>